<dbReference type="Pfam" id="PF18029">
    <property type="entry name" value="Glyoxalase_6"/>
    <property type="match status" value="1"/>
</dbReference>
<feature type="domain" description="VOC" evidence="1">
    <location>
        <begin position="10"/>
        <end position="131"/>
    </location>
</feature>
<dbReference type="CDD" id="cd07247">
    <property type="entry name" value="SgaA_N_like"/>
    <property type="match status" value="2"/>
</dbReference>
<dbReference type="AlphaFoldDB" id="A0AB39L6L9"/>
<evidence type="ECO:0000259" key="1">
    <source>
        <dbReference type="PROSITE" id="PS51819"/>
    </source>
</evidence>
<protein>
    <submittedName>
        <fullName evidence="2">VOC family protein</fullName>
    </submittedName>
</protein>
<dbReference type="EMBL" id="CP163302">
    <property type="protein sequence ID" value="XDP46097.1"/>
    <property type="molecule type" value="Genomic_DNA"/>
</dbReference>
<feature type="domain" description="VOC" evidence="1">
    <location>
        <begin position="145"/>
        <end position="261"/>
    </location>
</feature>
<name>A0AB39L6L9_9MICC</name>
<dbReference type="Gene3D" id="3.10.180.10">
    <property type="entry name" value="2,3-Dihydroxybiphenyl 1,2-Dioxygenase, domain 1"/>
    <property type="match status" value="2"/>
</dbReference>
<dbReference type="PANTHER" id="PTHR33993">
    <property type="entry name" value="GLYOXALASE-RELATED"/>
    <property type="match status" value="1"/>
</dbReference>
<gene>
    <name evidence="2" type="ORF">AB5L97_03495</name>
</gene>
<dbReference type="PROSITE" id="PS51819">
    <property type="entry name" value="VOC"/>
    <property type="match status" value="2"/>
</dbReference>
<dbReference type="InterPro" id="IPR004360">
    <property type="entry name" value="Glyas_Fos-R_dOase_dom"/>
</dbReference>
<dbReference type="InterPro" id="IPR029068">
    <property type="entry name" value="Glyas_Bleomycin-R_OHBP_Dase"/>
</dbReference>
<dbReference type="Pfam" id="PF00903">
    <property type="entry name" value="Glyoxalase"/>
    <property type="match status" value="1"/>
</dbReference>
<evidence type="ECO:0000313" key="2">
    <source>
        <dbReference type="EMBL" id="XDP46097.1"/>
    </source>
</evidence>
<dbReference type="KEGG" id="spue:AB5L97_03495"/>
<proteinExistence type="predicted"/>
<accession>A0AB39L6L9</accession>
<dbReference type="InterPro" id="IPR041581">
    <property type="entry name" value="Glyoxalase_6"/>
</dbReference>
<dbReference type="PANTHER" id="PTHR33993:SF10">
    <property type="entry name" value="CONSERVED PROTEIN"/>
    <property type="match status" value="1"/>
</dbReference>
<sequence length="266" mass="28728">MPKPELIAGAPCWTDLMTSDVEKAKDFYTALFGWTYETADQETYGGYVTAFKDGAQVAGLMAKMDDQATPDQPTIPDAWTVYLKSDDIRETAEKIQSAGGQTFVEPMEVPEQGHMAMYADAGGAAFGVWQSTGHAGFENLAEPGAPAWFEIHTRDFAPTLKFYQEALGWKTFTTSDTPEFRYATLGEGENQRAGIFDATGDLPDGAPAHWTVYWDVASTDETVATATALGATVLIPAVDTPYGRMAVLVDPMGAPFRVIQHGSADA</sequence>
<dbReference type="RefSeq" id="WP_369046482.1">
    <property type="nucleotide sequence ID" value="NZ_CP163302.1"/>
</dbReference>
<reference evidence="2" key="1">
    <citation type="submission" date="2024-07" db="EMBL/GenBank/DDBJ databases">
        <authorList>
            <person name="fu j."/>
        </authorList>
    </citation>
    <scope>NUCLEOTIDE SEQUENCE</scope>
    <source>
        <strain evidence="2">P10A9</strain>
    </source>
</reference>
<organism evidence="2">
    <name type="scientific">Sinomonas puerhi</name>
    <dbReference type="NCBI Taxonomy" id="3238584"/>
    <lineage>
        <taxon>Bacteria</taxon>
        <taxon>Bacillati</taxon>
        <taxon>Actinomycetota</taxon>
        <taxon>Actinomycetes</taxon>
        <taxon>Micrococcales</taxon>
        <taxon>Micrococcaceae</taxon>
        <taxon>Sinomonas</taxon>
    </lineage>
</organism>
<dbReference type="InterPro" id="IPR037523">
    <property type="entry name" value="VOC_core"/>
</dbReference>
<dbReference type="InterPro" id="IPR052164">
    <property type="entry name" value="Anthracycline_SecMetBiosynth"/>
</dbReference>
<dbReference type="SUPFAM" id="SSF54593">
    <property type="entry name" value="Glyoxalase/Bleomycin resistance protein/Dihydroxybiphenyl dioxygenase"/>
    <property type="match status" value="2"/>
</dbReference>